<keyword evidence="1" id="KW-0732">Signal</keyword>
<dbReference type="EMBL" id="GBZX01001045">
    <property type="protein sequence ID" value="JAG91695.1"/>
    <property type="molecule type" value="mRNA"/>
</dbReference>
<protein>
    <submittedName>
        <fullName evidence="2">Putative secreted protein</fullName>
    </submittedName>
</protein>
<accession>A0A0C9R3Y5</accession>
<feature type="non-terminal residue" evidence="2">
    <location>
        <position position="105"/>
    </location>
</feature>
<sequence>MKALALCMVILAVFCVSSKCGLPGPIGSRIFHACTFSAPAGCRPGSCPTLRRRPSQSSLWIPKTLATKTERATKAATTRTATNAASTTKEPLAYGCDGDDVCVFM</sequence>
<organism evidence="2">
    <name type="scientific">Amblyomma americanum</name>
    <name type="common">Lone star tick</name>
    <dbReference type="NCBI Taxonomy" id="6943"/>
    <lineage>
        <taxon>Eukaryota</taxon>
        <taxon>Metazoa</taxon>
        <taxon>Ecdysozoa</taxon>
        <taxon>Arthropoda</taxon>
        <taxon>Chelicerata</taxon>
        <taxon>Arachnida</taxon>
        <taxon>Acari</taxon>
        <taxon>Parasitiformes</taxon>
        <taxon>Ixodida</taxon>
        <taxon>Ixodoidea</taxon>
        <taxon>Ixodidae</taxon>
        <taxon>Amblyomminae</taxon>
        <taxon>Amblyomma</taxon>
    </lineage>
</organism>
<feature type="signal peptide" evidence="1">
    <location>
        <begin position="1"/>
        <end position="20"/>
    </location>
</feature>
<evidence type="ECO:0000313" key="2">
    <source>
        <dbReference type="EMBL" id="JAG91695.1"/>
    </source>
</evidence>
<evidence type="ECO:0000256" key="1">
    <source>
        <dbReference type="SAM" id="SignalP"/>
    </source>
</evidence>
<proteinExistence type="evidence at transcript level"/>
<dbReference type="AlphaFoldDB" id="A0A0C9R3Y5"/>
<feature type="chain" id="PRO_5002201683" evidence="1">
    <location>
        <begin position="21"/>
        <end position="105"/>
    </location>
</feature>
<reference evidence="2" key="1">
    <citation type="journal article" date="2015" name="PLoS ONE">
        <title>An Insight into the Sialome of the Lone Star Tick, Amblyomma americanum, with a Glimpse on Its Time Dependent Gene Expression.</title>
        <authorList>
            <person name="Karim S."/>
            <person name="Ribeiro J.M."/>
        </authorList>
    </citation>
    <scope>NUCLEOTIDE SEQUENCE</scope>
    <source>
        <tissue evidence="2">Salivary gland</tissue>
    </source>
</reference>
<name>A0A0C9R3Y5_AMBAM</name>